<dbReference type="InterPro" id="IPR009003">
    <property type="entry name" value="Peptidase_S1_PA"/>
</dbReference>
<dbReference type="EMBL" id="JH668325">
    <property type="protein sequence ID" value="KAG6445792.1"/>
    <property type="molecule type" value="Genomic_DNA"/>
</dbReference>
<feature type="chain" id="PRO_5038276774" description="Peptidase S1 domain-containing protein" evidence="2">
    <location>
        <begin position="17"/>
        <end position="287"/>
    </location>
</feature>
<organism evidence="4 5">
    <name type="scientific">Manduca sexta</name>
    <name type="common">Tobacco hawkmoth</name>
    <name type="synonym">Tobacco hornworm</name>
    <dbReference type="NCBI Taxonomy" id="7130"/>
    <lineage>
        <taxon>Eukaryota</taxon>
        <taxon>Metazoa</taxon>
        <taxon>Ecdysozoa</taxon>
        <taxon>Arthropoda</taxon>
        <taxon>Hexapoda</taxon>
        <taxon>Insecta</taxon>
        <taxon>Pterygota</taxon>
        <taxon>Neoptera</taxon>
        <taxon>Endopterygota</taxon>
        <taxon>Lepidoptera</taxon>
        <taxon>Glossata</taxon>
        <taxon>Ditrysia</taxon>
        <taxon>Bombycoidea</taxon>
        <taxon>Sphingidae</taxon>
        <taxon>Sphinginae</taxon>
        <taxon>Sphingini</taxon>
        <taxon>Manduca</taxon>
    </lineage>
</organism>
<evidence type="ECO:0000256" key="1">
    <source>
        <dbReference type="ARBA" id="ARBA00023157"/>
    </source>
</evidence>
<evidence type="ECO:0000256" key="2">
    <source>
        <dbReference type="SAM" id="SignalP"/>
    </source>
</evidence>
<dbReference type="SMART" id="SM00020">
    <property type="entry name" value="Tryp_SPc"/>
    <property type="match status" value="1"/>
</dbReference>
<dbReference type="PROSITE" id="PS50240">
    <property type="entry name" value="TRYPSIN_DOM"/>
    <property type="match status" value="1"/>
</dbReference>
<dbReference type="Gene3D" id="2.40.10.10">
    <property type="entry name" value="Trypsin-like serine proteases"/>
    <property type="match status" value="2"/>
</dbReference>
<keyword evidence="1" id="KW-1015">Disulfide bond</keyword>
<comment type="caution">
    <text evidence="4">The sequence shown here is derived from an EMBL/GenBank/DDBJ whole genome shotgun (WGS) entry which is preliminary data.</text>
</comment>
<dbReference type="InterPro" id="IPR001254">
    <property type="entry name" value="Trypsin_dom"/>
</dbReference>
<name>A0A922CGX0_MANSE</name>
<dbReference type="GO" id="GO:0006508">
    <property type="term" value="P:proteolysis"/>
    <property type="evidence" value="ECO:0007669"/>
    <property type="project" value="InterPro"/>
</dbReference>
<dbReference type="InterPro" id="IPR043504">
    <property type="entry name" value="Peptidase_S1_PA_chymotrypsin"/>
</dbReference>
<dbReference type="PANTHER" id="PTHR24252:SF7">
    <property type="entry name" value="HYALIN"/>
    <property type="match status" value="1"/>
</dbReference>
<dbReference type="Proteomes" id="UP000791440">
    <property type="component" value="Unassembled WGS sequence"/>
</dbReference>
<dbReference type="CDD" id="cd00190">
    <property type="entry name" value="Tryp_SPc"/>
    <property type="match status" value="1"/>
</dbReference>
<accession>A0A922CGX0</accession>
<dbReference type="PANTHER" id="PTHR24252">
    <property type="entry name" value="ACROSIN-RELATED"/>
    <property type="match status" value="1"/>
</dbReference>
<protein>
    <recommendedName>
        <fullName evidence="3">Peptidase S1 domain-containing protein</fullName>
    </recommendedName>
</protein>
<evidence type="ECO:0000313" key="4">
    <source>
        <dbReference type="EMBL" id="KAG6445792.1"/>
    </source>
</evidence>
<dbReference type="InterPro" id="IPR001314">
    <property type="entry name" value="Peptidase_S1A"/>
</dbReference>
<dbReference type="PROSITE" id="PS00134">
    <property type="entry name" value="TRYPSIN_HIS"/>
    <property type="match status" value="1"/>
</dbReference>
<dbReference type="GO" id="GO:0004252">
    <property type="term" value="F:serine-type endopeptidase activity"/>
    <property type="evidence" value="ECO:0007669"/>
    <property type="project" value="InterPro"/>
</dbReference>
<dbReference type="Pfam" id="PF00089">
    <property type="entry name" value="Trypsin"/>
    <property type="match status" value="1"/>
</dbReference>
<gene>
    <name evidence="4" type="ORF">O3G_MSEX004085</name>
</gene>
<reference evidence="4" key="1">
    <citation type="journal article" date="2016" name="Insect Biochem. Mol. Biol.">
        <title>Multifaceted biological insights from a draft genome sequence of the tobacco hornworm moth, Manduca sexta.</title>
        <authorList>
            <person name="Kanost M.R."/>
            <person name="Arrese E.L."/>
            <person name="Cao X."/>
            <person name="Chen Y.R."/>
            <person name="Chellapilla S."/>
            <person name="Goldsmith M.R."/>
            <person name="Grosse-Wilde E."/>
            <person name="Heckel D.G."/>
            <person name="Herndon N."/>
            <person name="Jiang H."/>
            <person name="Papanicolaou A."/>
            <person name="Qu J."/>
            <person name="Soulages J.L."/>
            <person name="Vogel H."/>
            <person name="Walters J."/>
            <person name="Waterhouse R.M."/>
            <person name="Ahn S.J."/>
            <person name="Almeida F.C."/>
            <person name="An C."/>
            <person name="Aqrawi P."/>
            <person name="Bretschneider A."/>
            <person name="Bryant W.B."/>
            <person name="Bucks S."/>
            <person name="Chao H."/>
            <person name="Chevignon G."/>
            <person name="Christen J.M."/>
            <person name="Clarke D.F."/>
            <person name="Dittmer N.T."/>
            <person name="Ferguson L.C.F."/>
            <person name="Garavelou S."/>
            <person name="Gordon K.H.J."/>
            <person name="Gunaratna R.T."/>
            <person name="Han Y."/>
            <person name="Hauser F."/>
            <person name="He Y."/>
            <person name="Heidel-Fischer H."/>
            <person name="Hirsh A."/>
            <person name="Hu Y."/>
            <person name="Jiang H."/>
            <person name="Kalra D."/>
            <person name="Klinner C."/>
            <person name="Konig C."/>
            <person name="Kovar C."/>
            <person name="Kroll A.R."/>
            <person name="Kuwar S.S."/>
            <person name="Lee S.L."/>
            <person name="Lehman R."/>
            <person name="Li K."/>
            <person name="Li Z."/>
            <person name="Liang H."/>
            <person name="Lovelace S."/>
            <person name="Lu Z."/>
            <person name="Mansfield J.H."/>
            <person name="McCulloch K.J."/>
            <person name="Mathew T."/>
            <person name="Morton B."/>
            <person name="Muzny D.M."/>
            <person name="Neunemann D."/>
            <person name="Ongeri F."/>
            <person name="Pauchet Y."/>
            <person name="Pu L.L."/>
            <person name="Pyrousis I."/>
            <person name="Rao X.J."/>
            <person name="Redding A."/>
            <person name="Roesel C."/>
            <person name="Sanchez-Gracia A."/>
            <person name="Schaack S."/>
            <person name="Shukla A."/>
            <person name="Tetreau G."/>
            <person name="Wang Y."/>
            <person name="Xiong G.H."/>
            <person name="Traut W."/>
            <person name="Walsh T.K."/>
            <person name="Worley K.C."/>
            <person name="Wu D."/>
            <person name="Wu W."/>
            <person name="Wu Y.Q."/>
            <person name="Zhang X."/>
            <person name="Zou Z."/>
            <person name="Zucker H."/>
            <person name="Briscoe A.D."/>
            <person name="Burmester T."/>
            <person name="Clem R.J."/>
            <person name="Feyereisen R."/>
            <person name="Grimmelikhuijzen C.J.P."/>
            <person name="Hamodrakas S.J."/>
            <person name="Hansson B.S."/>
            <person name="Huguet E."/>
            <person name="Jermiin L.S."/>
            <person name="Lan Q."/>
            <person name="Lehman H.K."/>
            <person name="Lorenzen M."/>
            <person name="Merzendorfer H."/>
            <person name="Michalopoulos I."/>
            <person name="Morton D.B."/>
            <person name="Muthukrishnan S."/>
            <person name="Oakeshott J.G."/>
            <person name="Palmer W."/>
            <person name="Park Y."/>
            <person name="Passarelli A.L."/>
            <person name="Rozas J."/>
            <person name="Schwartz L.M."/>
            <person name="Smith W."/>
            <person name="Southgate A."/>
            <person name="Vilcinskas A."/>
            <person name="Vogt R."/>
            <person name="Wang P."/>
            <person name="Werren J."/>
            <person name="Yu X.Q."/>
            <person name="Zhou J.J."/>
            <person name="Brown S.J."/>
            <person name="Scherer S.E."/>
            <person name="Richards S."/>
            <person name="Blissard G.W."/>
        </authorList>
    </citation>
    <scope>NUCLEOTIDE SEQUENCE</scope>
</reference>
<reference evidence="4" key="2">
    <citation type="submission" date="2020-12" db="EMBL/GenBank/DDBJ databases">
        <authorList>
            <person name="Kanost M."/>
        </authorList>
    </citation>
    <scope>NUCLEOTIDE SEQUENCE</scope>
</reference>
<feature type="signal peptide" evidence="2">
    <location>
        <begin position="1"/>
        <end position="16"/>
    </location>
</feature>
<dbReference type="InterPro" id="IPR018114">
    <property type="entry name" value="TRYPSIN_HIS"/>
</dbReference>
<feature type="domain" description="Peptidase S1" evidence="3">
    <location>
        <begin position="52"/>
        <end position="287"/>
    </location>
</feature>
<dbReference type="PRINTS" id="PR00722">
    <property type="entry name" value="CHYMOTRYPSIN"/>
</dbReference>
<evidence type="ECO:0000259" key="3">
    <source>
        <dbReference type="PROSITE" id="PS50240"/>
    </source>
</evidence>
<dbReference type="EMBL" id="JH668325">
    <property type="protein sequence ID" value="KAG6445791.1"/>
    <property type="molecule type" value="Genomic_DNA"/>
</dbReference>
<dbReference type="AlphaFoldDB" id="A0A922CGX0"/>
<dbReference type="SUPFAM" id="SSF50494">
    <property type="entry name" value="Trypsin-like serine proteases"/>
    <property type="match status" value="1"/>
</dbReference>
<proteinExistence type="predicted"/>
<sequence length="287" mass="30404">MKLAILLVVAAVSVSALPAEEPILYYHKNVGMREAERIRQLEQAADFDGSRIFNGSPAALGAYPHMGGLVIAVPGGQSVCGSALLSNTRAVTAAHCWYDGWLQATRFTVVFGSIRLFTGGLRIETNNVVMHPNWNTRNLNNDIAMIRLSWVTYTNVIRPINLPSGSLLNNNFAGSWAQVAGFGRTGDNVGIASTQFLSHITLQVITNAVCRMSYPFSVIASTLCAAAAPNGGNICSSDSGGPLSMAINGQPVLIGVVSFGSARGCEGGQPSGYARVTSFVPWIQSQL</sequence>
<keyword evidence="5" id="KW-1185">Reference proteome</keyword>
<keyword evidence="2" id="KW-0732">Signal</keyword>
<evidence type="ECO:0000313" key="5">
    <source>
        <dbReference type="Proteomes" id="UP000791440"/>
    </source>
</evidence>